<comment type="caution">
    <text evidence="9">The sequence shown here is derived from an EMBL/GenBank/DDBJ whole genome shotgun (WGS) entry which is preliminary data.</text>
</comment>
<name>A0ABV6CG10_9RHOB</name>
<dbReference type="InterPro" id="IPR036590">
    <property type="entry name" value="SRAP-like"/>
</dbReference>
<comment type="similarity">
    <text evidence="1 8">Belongs to the SOS response-associated peptidase family.</text>
</comment>
<dbReference type="GO" id="GO:0016787">
    <property type="term" value="F:hydrolase activity"/>
    <property type="evidence" value="ECO:0007669"/>
    <property type="project" value="UniProtKB-KW"/>
</dbReference>
<evidence type="ECO:0000313" key="10">
    <source>
        <dbReference type="Proteomes" id="UP001589795"/>
    </source>
</evidence>
<dbReference type="SUPFAM" id="SSF143081">
    <property type="entry name" value="BB1717-like"/>
    <property type="match status" value="1"/>
</dbReference>
<evidence type="ECO:0000313" key="9">
    <source>
        <dbReference type="EMBL" id="MFC0199669.1"/>
    </source>
</evidence>
<organism evidence="9 10">
    <name type="scientific">Paracoccus rhizosphaerae</name>
    <dbReference type="NCBI Taxonomy" id="1133347"/>
    <lineage>
        <taxon>Bacteria</taxon>
        <taxon>Pseudomonadati</taxon>
        <taxon>Pseudomonadota</taxon>
        <taxon>Alphaproteobacteria</taxon>
        <taxon>Rhodobacterales</taxon>
        <taxon>Paracoccaceae</taxon>
        <taxon>Paracoccus</taxon>
    </lineage>
</organism>
<evidence type="ECO:0000256" key="3">
    <source>
        <dbReference type="ARBA" id="ARBA00022763"/>
    </source>
</evidence>
<keyword evidence="2 8" id="KW-0645">Protease</keyword>
<reference evidence="9 10" key="1">
    <citation type="submission" date="2024-09" db="EMBL/GenBank/DDBJ databases">
        <authorList>
            <person name="Sun Q."/>
            <person name="Mori K."/>
        </authorList>
    </citation>
    <scope>NUCLEOTIDE SEQUENCE [LARGE SCALE GENOMIC DNA]</scope>
    <source>
        <strain evidence="9 10">CCM 7904</strain>
    </source>
</reference>
<dbReference type="RefSeq" id="WP_265506167.1">
    <property type="nucleotide sequence ID" value="NZ_JAOTBE010000008.1"/>
</dbReference>
<keyword evidence="5" id="KW-0190">Covalent protein-DNA linkage</keyword>
<keyword evidence="3" id="KW-0227">DNA damage</keyword>
<dbReference type="InterPro" id="IPR003738">
    <property type="entry name" value="SRAP"/>
</dbReference>
<keyword evidence="7" id="KW-0456">Lyase</keyword>
<dbReference type="PANTHER" id="PTHR13604">
    <property type="entry name" value="DC12-RELATED"/>
    <property type="match status" value="1"/>
</dbReference>
<dbReference type="PANTHER" id="PTHR13604:SF0">
    <property type="entry name" value="ABASIC SITE PROCESSING PROTEIN HMCES"/>
    <property type="match status" value="1"/>
</dbReference>
<evidence type="ECO:0000256" key="4">
    <source>
        <dbReference type="ARBA" id="ARBA00022801"/>
    </source>
</evidence>
<evidence type="ECO:0000256" key="1">
    <source>
        <dbReference type="ARBA" id="ARBA00008136"/>
    </source>
</evidence>
<gene>
    <name evidence="9" type="ORF">ACFFIZ_04910</name>
</gene>
<keyword evidence="10" id="KW-1185">Reference proteome</keyword>
<sequence length="227" mass="25569">MCNLYNLTTNQQAIRDLAQVMNDSLGNLEPSIDVYPDRAAPVVRNTAEGRELARLSWGMPTPRQFLKAKDTPNTGVTNIRNSRSPHWRPWLGVANRCLVPATAFSEYGQKPDPVTKRKPLHWFALNEARPLFFFAGIWTAWSGTRGSMKTPRPGEHQLFAFLTCEPNAVVKPIHPKAMPVILTTEDEIEMWMTAEWSEAQVVQRPLADDALIVLPPDAPDEPQGRLF</sequence>
<protein>
    <recommendedName>
        <fullName evidence="8">Abasic site processing protein</fullName>
        <ecNumber evidence="8">3.4.-.-</ecNumber>
    </recommendedName>
</protein>
<evidence type="ECO:0000256" key="6">
    <source>
        <dbReference type="ARBA" id="ARBA00023125"/>
    </source>
</evidence>
<dbReference type="EMBL" id="JBHLWQ010000050">
    <property type="protein sequence ID" value="MFC0199669.1"/>
    <property type="molecule type" value="Genomic_DNA"/>
</dbReference>
<dbReference type="EC" id="3.4.-.-" evidence="8"/>
<proteinExistence type="inferred from homology"/>
<evidence type="ECO:0000256" key="2">
    <source>
        <dbReference type="ARBA" id="ARBA00022670"/>
    </source>
</evidence>
<dbReference type="Proteomes" id="UP001589795">
    <property type="component" value="Unassembled WGS sequence"/>
</dbReference>
<accession>A0ABV6CG10</accession>
<dbReference type="Gene3D" id="3.90.1680.20">
    <property type="match status" value="2"/>
</dbReference>
<evidence type="ECO:0000256" key="8">
    <source>
        <dbReference type="RuleBase" id="RU364100"/>
    </source>
</evidence>
<dbReference type="Pfam" id="PF02586">
    <property type="entry name" value="SRAP"/>
    <property type="match status" value="1"/>
</dbReference>
<keyword evidence="6" id="KW-0238">DNA-binding</keyword>
<evidence type="ECO:0000256" key="7">
    <source>
        <dbReference type="ARBA" id="ARBA00023239"/>
    </source>
</evidence>
<evidence type="ECO:0000256" key="5">
    <source>
        <dbReference type="ARBA" id="ARBA00023124"/>
    </source>
</evidence>
<keyword evidence="4 8" id="KW-0378">Hydrolase</keyword>